<dbReference type="OMA" id="NEYGDTW"/>
<dbReference type="PANTHER" id="PTHR12307">
    <property type="entry name" value="PROTEIN PHOSPHATASE 1 REGULATORY SUBUNIT"/>
    <property type="match status" value="1"/>
</dbReference>
<dbReference type="EMBL" id="DS480441">
    <property type="protein sequence ID" value="EDO15872.1"/>
    <property type="molecule type" value="Genomic_DNA"/>
</dbReference>
<dbReference type="RefSeq" id="XP_001643730.1">
    <property type="nucleotide sequence ID" value="XM_001643680.1"/>
</dbReference>
<dbReference type="FunCoup" id="A7TPE4">
    <property type="interactions" value="143"/>
</dbReference>
<dbReference type="PhylomeDB" id="A7TPE4"/>
<dbReference type="Proteomes" id="UP000000267">
    <property type="component" value="Unassembled WGS sequence"/>
</dbReference>
<dbReference type="STRING" id="436907.A7TPE4"/>
<dbReference type="HOGENOM" id="CLU_017894_0_0_1"/>
<evidence type="ECO:0000313" key="3">
    <source>
        <dbReference type="Proteomes" id="UP000000267"/>
    </source>
</evidence>
<proteinExistence type="predicted"/>
<gene>
    <name evidence="2" type="ORF">Kpol_1009p19</name>
</gene>
<dbReference type="InterPro" id="IPR038175">
    <property type="entry name" value="CBM21_dom_sf"/>
</dbReference>
<dbReference type="GO" id="GO:2001069">
    <property type="term" value="F:glycogen binding"/>
    <property type="evidence" value="ECO:0007669"/>
    <property type="project" value="TreeGrafter"/>
</dbReference>
<keyword evidence="3" id="KW-1185">Reference proteome</keyword>
<dbReference type="Pfam" id="PF03370">
    <property type="entry name" value="CBM_21"/>
    <property type="match status" value="1"/>
</dbReference>
<dbReference type="AlphaFoldDB" id="A7TPE4"/>
<dbReference type="PROSITE" id="PS51159">
    <property type="entry name" value="CBM21"/>
    <property type="match status" value="1"/>
</dbReference>
<dbReference type="GO" id="GO:0000164">
    <property type="term" value="C:protein phosphatase type 1 complex"/>
    <property type="evidence" value="ECO:0007669"/>
    <property type="project" value="TreeGrafter"/>
</dbReference>
<organism evidence="3">
    <name type="scientific">Vanderwaltozyma polyspora (strain ATCC 22028 / DSM 70294 / BCRC 21397 / CBS 2163 / NBRC 10782 / NRRL Y-8283 / UCD 57-17)</name>
    <name type="common">Kluyveromyces polysporus</name>
    <dbReference type="NCBI Taxonomy" id="436907"/>
    <lineage>
        <taxon>Eukaryota</taxon>
        <taxon>Fungi</taxon>
        <taxon>Dikarya</taxon>
        <taxon>Ascomycota</taxon>
        <taxon>Saccharomycotina</taxon>
        <taxon>Saccharomycetes</taxon>
        <taxon>Saccharomycetales</taxon>
        <taxon>Saccharomycetaceae</taxon>
        <taxon>Vanderwaltozyma</taxon>
    </lineage>
</organism>
<dbReference type="GO" id="GO:0008157">
    <property type="term" value="F:protein phosphatase 1 binding"/>
    <property type="evidence" value="ECO:0007669"/>
    <property type="project" value="TreeGrafter"/>
</dbReference>
<evidence type="ECO:0000313" key="2">
    <source>
        <dbReference type="EMBL" id="EDO15872.1"/>
    </source>
</evidence>
<dbReference type="Gene3D" id="2.60.40.2440">
    <property type="entry name" value="Carbohydrate binding type-21 domain"/>
    <property type="match status" value="1"/>
</dbReference>
<dbReference type="GO" id="GO:0005979">
    <property type="term" value="P:regulation of glycogen biosynthetic process"/>
    <property type="evidence" value="ECO:0007669"/>
    <property type="project" value="EnsemblFungi"/>
</dbReference>
<dbReference type="eggNOG" id="KOG3986">
    <property type="taxonomic scope" value="Eukaryota"/>
</dbReference>
<dbReference type="KEGG" id="vpo:Kpol_1009p19"/>
<dbReference type="InterPro" id="IPR050782">
    <property type="entry name" value="PP1_regulatory_subunit_3"/>
</dbReference>
<dbReference type="InterPro" id="IPR005036">
    <property type="entry name" value="CBM21_dom"/>
</dbReference>
<dbReference type="OrthoDB" id="1881at2759"/>
<reference evidence="2 3" key="1">
    <citation type="journal article" date="2007" name="Proc. Natl. Acad. Sci. U.S.A.">
        <title>Independent sorting-out of thousands of duplicated gene pairs in two yeast species descended from a whole-genome duplication.</title>
        <authorList>
            <person name="Scannell D.R."/>
            <person name="Frank A.C."/>
            <person name="Conant G.C."/>
            <person name="Byrne K.P."/>
            <person name="Woolfit M."/>
            <person name="Wolfe K.H."/>
        </authorList>
    </citation>
    <scope>NUCLEOTIDE SEQUENCE [LARGE SCALE GENOMIC DNA]</scope>
    <source>
        <strain evidence="3">ATCC 22028 / DSM 70294 / BCRC 21397 / CBS 2163 / NBRC 10782 / NRRL Y-8283 / UCD 57-17</strain>
    </source>
</reference>
<dbReference type="GeneID" id="5543981"/>
<accession>A7TPE4</accession>
<dbReference type="PANTHER" id="PTHR12307:SF36">
    <property type="entry name" value="GLYCOGEN-BINDING SUBUNIT 76A"/>
    <property type="match status" value="1"/>
</dbReference>
<evidence type="ECO:0000259" key="1">
    <source>
        <dbReference type="PROSITE" id="PS51159"/>
    </source>
</evidence>
<protein>
    <recommendedName>
        <fullName evidence="1">CBM21 domain-containing protein</fullName>
    </recommendedName>
</protein>
<feature type="domain" description="CBM21" evidence="1">
    <location>
        <begin position="292"/>
        <end position="410"/>
    </location>
</feature>
<dbReference type="InParanoid" id="A7TPE4"/>
<name>A7TPE4_VANPO</name>
<sequence>MYIKLDLTRSQEYGNKPIKELDSLALLKKPQKGKYFKSSFAVQNELQRNTILNRKSNDDLFSINTTTNNTNNINNNDDNTNNANTNIYELTRQFSAISPRSSLTEEKIDEMFNNEKKNAVDSLNPIYKKSGELVKSSLKKRSMSLPNTTYHKVISETTKLNSIRTRSKSVHFNVHAPVKYFLKDESPIDLSLSEVKMDKLSYTPKQLTRSNSPEKDHIEYEEEPSFLFDKLSIVDKPPKKTNNNSHNNDSRIRGLYNVNFPILSNKNPKSLKLNIFINLSQQKKCFLQDLTLHIQKNALVPSGYQAHTSFLYSFIVGRVLVKNIHFDKRVIVKYTFNHWKTSHDTQCMYISDAQAILPGTNMDIFKFIIDYNDIKSNKGDLEFCIQYVTRNDEEVIEFWDNNDGKNYKVDIIMNGFTNPFI</sequence>